<dbReference type="PROSITE" id="PS51767">
    <property type="entry name" value="PEPTIDASE_A1"/>
    <property type="match status" value="1"/>
</dbReference>
<evidence type="ECO:0000313" key="5">
    <source>
        <dbReference type="Proteomes" id="UP000247233"/>
    </source>
</evidence>
<keyword evidence="2" id="KW-0378">Hydrolase</keyword>
<dbReference type="STRING" id="1448321.A0A317W363"/>
<dbReference type="InterPro" id="IPR033121">
    <property type="entry name" value="PEPTIDASE_A1"/>
</dbReference>
<dbReference type="PANTHER" id="PTHR47966:SF51">
    <property type="entry name" value="BETA-SITE APP-CLEAVING ENZYME, ISOFORM A-RELATED"/>
    <property type="match status" value="1"/>
</dbReference>
<dbReference type="Pfam" id="PF00026">
    <property type="entry name" value="Asp"/>
    <property type="match status" value="2"/>
</dbReference>
<dbReference type="Proteomes" id="UP000247233">
    <property type="component" value="Unassembled WGS sequence"/>
</dbReference>
<dbReference type="OrthoDB" id="771136at2759"/>
<dbReference type="InterPro" id="IPR001461">
    <property type="entry name" value="Aspartic_peptidase_A1"/>
</dbReference>
<evidence type="ECO:0000256" key="1">
    <source>
        <dbReference type="ARBA" id="ARBA00007447"/>
    </source>
</evidence>
<dbReference type="SUPFAM" id="SSF50630">
    <property type="entry name" value="Acid proteases"/>
    <property type="match status" value="1"/>
</dbReference>
<comment type="similarity">
    <text evidence="1">Belongs to the peptidase A1 family.</text>
</comment>
<comment type="caution">
    <text evidence="4">The sequence shown here is derived from an EMBL/GenBank/DDBJ whole genome shotgun (WGS) entry which is preliminary data.</text>
</comment>
<reference evidence="4 5" key="1">
    <citation type="submission" date="2016-12" db="EMBL/GenBank/DDBJ databases">
        <title>The genomes of Aspergillus section Nigri reveals drivers in fungal speciation.</title>
        <authorList>
            <consortium name="DOE Joint Genome Institute"/>
            <person name="Vesth T.C."/>
            <person name="Nybo J."/>
            <person name="Theobald S."/>
            <person name="Brandl J."/>
            <person name="Frisvad J.C."/>
            <person name="Nielsen K.F."/>
            <person name="Lyhne E.K."/>
            <person name="Kogle M.E."/>
            <person name="Kuo A."/>
            <person name="Riley R."/>
            <person name="Clum A."/>
            <person name="Nolan M."/>
            <person name="Lipzen A."/>
            <person name="Salamov A."/>
            <person name="Henrissat B."/>
            <person name="Wiebenga A."/>
            <person name="De Vries R.P."/>
            <person name="Grigoriev I.V."/>
            <person name="Mortensen U.H."/>
            <person name="Andersen M.R."/>
            <person name="Baker S.E."/>
        </authorList>
    </citation>
    <scope>NUCLEOTIDE SEQUENCE [LARGE SCALE GENOMIC DNA]</scope>
    <source>
        <strain evidence="4 5">CBS 117.55</strain>
    </source>
</reference>
<dbReference type="GeneID" id="37064067"/>
<dbReference type="EMBL" id="MSFL01000015">
    <property type="protein sequence ID" value="PWY79687.1"/>
    <property type="molecule type" value="Genomic_DNA"/>
</dbReference>
<organism evidence="4 5">
    <name type="scientific">Aspergillus heteromorphus CBS 117.55</name>
    <dbReference type="NCBI Taxonomy" id="1448321"/>
    <lineage>
        <taxon>Eukaryota</taxon>
        <taxon>Fungi</taxon>
        <taxon>Dikarya</taxon>
        <taxon>Ascomycota</taxon>
        <taxon>Pezizomycotina</taxon>
        <taxon>Eurotiomycetes</taxon>
        <taxon>Eurotiomycetidae</taxon>
        <taxon>Eurotiales</taxon>
        <taxon>Aspergillaceae</taxon>
        <taxon>Aspergillus</taxon>
        <taxon>Aspergillus subgen. Circumdati</taxon>
    </lineage>
</organism>
<gene>
    <name evidence="4" type="ORF">BO70DRAFT_353399</name>
</gene>
<proteinExistence type="inferred from homology"/>
<dbReference type="InterPro" id="IPR021109">
    <property type="entry name" value="Peptidase_aspartic_dom_sf"/>
</dbReference>
<accession>A0A317W363</accession>
<dbReference type="PRINTS" id="PR00792">
    <property type="entry name" value="PEPSIN"/>
</dbReference>
<evidence type="ECO:0000313" key="4">
    <source>
        <dbReference type="EMBL" id="PWY79687.1"/>
    </source>
</evidence>
<dbReference type="Gene3D" id="2.40.70.10">
    <property type="entry name" value="Acid Proteases"/>
    <property type="match status" value="2"/>
</dbReference>
<dbReference type="GO" id="GO:0004190">
    <property type="term" value="F:aspartic-type endopeptidase activity"/>
    <property type="evidence" value="ECO:0007669"/>
    <property type="project" value="InterPro"/>
</dbReference>
<dbReference type="PANTHER" id="PTHR47966">
    <property type="entry name" value="BETA-SITE APP-CLEAVING ENZYME, ISOFORM A-RELATED"/>
    <property type="match status" value="1"/>
</dbReference>
<name>A0A317W363_9EURO</name>
<dbReference type="RefSeq" id="XP_025398710.1">
    <property type="nucleotide sequence ID" value="XM_025541830.1"/>
</dbReference>
<protein>
    <recommendedName>
        <fullName evidence="3">Peptidase A1 domain-containing protein</fullName>
    </recommendedName>
</protein>
<dbReference type="VEuPathDB" id="FungiDB:BO70DRAFT_353399"/>
<dbReference type="AlphaFoldDB" id="A0A317W363"/>
<keyword evidence="5" id="KW-1185">Reference proteome</keyword>
<evidence type="ECO:0000259" key="3">
    <source>
        <dbReference type="PROSITE" id="PS51767"/>
    </source>
</evidence>
<evidence type="ECO:0000256" key="2">
    <source>
        <dbReference type="ARBA" id="ARBA00022801"/>
    </source>
</evidence>
<sequence>MYLAFGLSFLASIFLAIYLSEITTLDALISLFPVAKPAPLLPTTSVPAFWNTYGYLFNITVGTPPQNLTVLSDWAWMSLFARSSRCVDTVDPALCVAPGQSYYDERLSSTFSPSALPQLQWPTNLFCPLFTVDYISDTVCINDLCTEPTTTFQASHFPFTGEWVPVQPFGGIFGMAPVLPELNETFHPVFHQAWQSGKTNPQIGWNACKDLSSTEPCLGGDSKFVFGGSDPSLYHTTNLTWYKTITPPWLGGEMYAPISPQIYNFWSTRWTGGWIVSPPPSADPESQTEPETETETWSPNYAIRFPPSALIRNAGPEEWQQRNPHAIPESDGLITPLAVLDDNSEGLGVPVSANAYNDFIRLVDARKASPESVAALAAQMTSSPTGAHAQDWYLVDCDAAETLPSLVYELDHRVNYTVRPEAFVQEIYATGECYLNLNVWTHSRTESGDATLLSLGLGFLKSLYVILDFETLEFGLAPLRLDV</sequence>
<feature type="domain" description="Peptidase A1" evidence="3">
    <location>
        <begin position="55"/>
        <end position="477"/>
    </location>
</feature>
<dbReference type="GO" id="GO:0006508">
    <property type="term" value="P:proteolysis"/>
    <property type="evidence" value="ECO:0007669"/>
    <property type="project" value="InterPro"/>
</dbReference>